<dbReference type="HOGENOM" id="CLU_000022_59_0_9"/>
<dbReference type="eggNOG" id="COG1022">
    <property type="taxonomic scope" value="Bacteria"/>
</dbReference>
<dbReference type="PANTHER" id="PTHR43201">
    <property type="entry name" value="ACYL-COA SYNTHETASE"/>
    <property type="match status" value="1"/>
</dbReference>
<dbReference type="Pfam" id="PF00501">
    <property type="entry name" value="AMP-binding"/>
    <property type="match status" value="1"/>
</dbReference>
<dbReference type="EMBL" id="CM001487">
    <property type="protein sequence ID" value="EIM57146.1"/>
    <property type="molecule type" value="Genomic_DNA"/>
</dbReference>
<dbReference type="GO" id="GO:0006631">
    <property type="term" value="P:fatty acid metabolic process"/>
    <property type="evidence" value="ECO:0007669"/>
    <property type="project" value="TreeGrafter"/>
</dbReference>
<sequence length="496" mass="55695">MAIESFKELLEVLDTTNREWPAFLFRKMTSVEVIGSSGEVRRRRHDLQTVTFHELYRTVKTKSEELKQKSSQCVGVCASVSPEWVVDVFSAAIAGKRVVLFDHAMADDLENIVLQTGMDSLYTDYPRIRMQFENLMKNQNVIATRKKMLRDYLDDRLFPDPNAIEESGKLLFFTSGSTRKSKPVVLSQRALLRSAMSGKKMVDCTEKDIVLSMLPLENVFGFVCSLLIPLTQGATVALSRGSRYYSEDPAFFRPSLMPVVPSLLKYLLKEHALNKELRTIVVGAGPCDMKDMEAVWRRGIDVRFGYGLTETAGGIALSGQGEDPFTMQVCPDAKIRIAEDGEIFVKTPAMMDGYFHDSEQTQKKLVNGELATGDIGYLDEQGGLHIRGRKDDVIVLSDGKNVHLTDWEDDLEKILRAKVALISVGGELELVVGASELRRTEIKELVDEYNDRAVDRQIVNVRLHPEPFPMTETGKLQRWKLGEECLEKIGTNGNAS</sequence>
<dbReference type="GO" id="GO:0031956">
    <property type="term" value="F:medium-chain fatty acid-CoA ligase activity"/>
    <property type="evidence" value="ECO:0007669"/>
    <property type="project" value="TreeGrafter"/>
</dbReference>
<evidence type="ECO:0000313" key="5">
    <source>
        <dbReference type="Proteomes" id="UP000005753"/>
    </source>
</evidence>
<gene>
    <name evidence="4" type="ORF">EubceDRAFT1_1334</name>
</gene>
<name>I5ATM3_EUBC6</name>
<accession>I5ATM3</accession>
<dbReference type="SUPFAM" id="SSF56801">
    <property type="entry name" value="Acetyl-CoA synthetase-like"/>
    <property type="match status" value="1"/>
</dbReference>
<evidence type="ECO:0000313" key="4">
    <source>
        <dbReference type="EMBL" id="EIM57146.1"/>
    </source>
</evidence>
<evidence type="ECO:0000256" key="1">
    <source>
        <dbReference type="ARBA" id="ARBA00006432"/>
    </source>
</evidence>
<organism evidence="4 5">
    <name type="scientific">Eubacterium cellulosolvens (strain ATCC 43171 / JCM 9499 / 6)</name>
    <name type="common">Cillobacterium cellulosolvens</name>
    <dbReference type="NCBI Taxonomy" id="633697"/>
    <lineage>
        <taxon>Bacteria</taxon>
        <taxon>Bacillati</taxon>
        <taxon>Bacillota</taxon>
        <taxon>Clostridia</taxon>
        <taxon>Eubacteriales</taxon>
        <taxon>Eubacteriaceae</taxon>
        <taxon>Eubacterium</taxon>
    </lineage>
</organism>
<reference evidence="4 5" key="1">
    <citation type="submission" date="2010-08" db="EMBL/GenBank/DDBJ databases">
        <authorList>
            <consortium name="US DOE Joint Genome Institute (JGI-PGF)"/>
            <person name="Lucas S."/>
            <person name="Copeland A."/>
            <person name="Lapidus A."/>
            <person name="Cheng J.-F."/>
            <person name="Bruce D."/>
            <person name="Goodwin L."/>
            <person name="Pitluck S."/>
            <person name="Land M.L."/>
            <person name="Hauser L."/>
            <person name="Chang Y.-J."/>
            <person name="Anderson I.J."/>
            <person name="Johnson E."/>
            <person name="Mulhopadhyay B."/>
            <person name="Kyrpides N."/>
            <person name="Woyke T.J."/>
        </authorList>
    </citation>
    <scope>NUCLEOTIDE SEQUENCE [LARGE SCALE GENOMIC DNA]</scope>
    <source>
        <strain evidence="4 5">6</strain>
    </source>
</reference>
<dbReference type="Gene3D" id="3.40.50.12780">
    <property type="entry name" value="N-terminal domain of ligase-like"/>
    <property type="match status" value="1"/>
</dbReference>
<dbReference type="Proteomes" id="UP000005753">
    <property type="component" value="Chromosome"/>
</dbReference>
<evidence type="ECO:0000256" key="2">
    <source>
        <dbReference type="ARBA" id="ARBA00022598"/>
    </source>
</evidence>
<protein>
    <submittedName>
        <fullName evidence="4">Acyl-CoA synthetase (AMP-forming)/AMP-acid ligase II</fullName>
    </submittedName>
</protein>
<dbReference type="AlphaFoldDB" id="I5ATM3"/>
<dbReference type="InterPro" id="IPR000873">
    <property type="entry name" value="AMP-dep_synth/lig_dom"/>
</dbReference>
<evidence type="ECO:0000259" key="3">
    <source>
        <dbReference type="Pfam" id="PF00501"/>
    </source>
</evidence>
<dbReference type="PANTHER" id="PTHR43201:SF5">
    <property type="entry name" value="MEDIUM-CHAIN ACYL-COA LIGASE ACSF2, MITOCHONDRIAL"/>
    <property type="match status" value="1"/>
</dbReference>
<dbReference type="STRING" id="633697.EubceDRAFT1_1334"/>
<dbReference type="InterPro" id="IPR042099">
    <property type="entry name" value="ANL_N_sf"/>
</dbReference>
<comment type="similarity">
    <text evidence="1">Belongs to the ATP-dependent AMP-binding enzyme family.</text>
</comment>
<proteinExistence type="inferred from homology"/>
<feature type="domain" description="AMP-dependent synthetase/ligase" evidence="3">
    <location>
        <begin position="46"/>
        <end position="355"/>
    </location>
</feature>
<reference evidence="4 5" key="2">
    <citation type="submission" date="2012-02" db="EMBL/GenBank/DDBJ databases">
        <title>Improved High-Quality Draft sequence of Eubacterium cellulosolvens 6.</title>
        <authorList>
            <consortium name="US DOE Joint Genome Institute"/>
            <person name="Lucas S."/>
            <person name="Han J."/>
            <person name="Lapidus A."/>
            <person name="Cheng J.-F."/>
            <person name="Goodwin L."/>
            <person name="Pitluck S."/>
            <person name="Peters L."/>
            <person name="Mikhailova N."/>
            <person name="Gu W."/>
            <person name="Detter J.C."/>
            <person name="Han C."/>
            <person name="Tapia R."/>
            <person name="Land M."/>
            <person name="Hauser L."/>
            <person name="Kyrpides N."/>
            <person name="Ivanova N."/>
            <person name="Pagani I."/>
            <person name="Johnson E."/>
            <person name="Mukhopadhyay B."/>
            <person name="Anderson I."/>
            <person name="Woyke T."/>
        </authorList>
    </citation>
    <scope>NUCLEOTIDE SEQUENCE [LARGE SCALE GENOMIC DNA]</scope>
    <source>
        <strain evidence="4 5">6</strain>
    </source>
</reference>
<keyword evidence="2 4" id="KW-0436">Ligase</keyword>
<dbReference type="OrthoDB" id="9803968at2"/>
<keyword evidence="5" id="KW-1185">Reference proteome</keyword>